<organism evidence="1 2">
    <name type="scientific">Clostridium acetireducens DSM 10703</name>
    <dbReference type="NCBI Taxonomy" id="1121290"/>
    <lineage>
        <taxon>Bacteria</taxon>
        <taxon>Bacillati</taxon>
        <taxon>Bacillota</taxon>
        <taxon>Clostridia</taxon>
        <taxon>Eubacteriales</taxon>
        <taxon>Clostridiaceae</taxon>
        <taxon>Clostridium</taxon>
    </lineage>
</organism>
<evidence type="ECO:0000313" key="2">
    <source>
        <dbReference type="Proteomes" id="UP000175744"/>
    </source>
</evidence>
<evidence type="ECO:0000313" key="1">
    <source>
        <dbReference type="EMBL" id="OFI05881.1"/>
    </source>
</evidence>
<proteinExistence type="predicted"/>
<reference evidence="1 2" key="1">
    <citation type="submission" date="2016-06" db="EMBL/GenBank/DDBJ databases">
        <title>Genome sequence of Clostridium acetireducens DSM 10703.</title>
        <authorList>
            <person name="Poehlein A."/>
            <person name="Fluechter S."/>
            <person name="Duerre P."/>
            <person name="Daniel R."/>
        </authorList>
    </citation>
    <scope>NUCLEOTIDE SEQUENCE [LARGE SCALE GENOMIC DNA]</scope>
    <source>
        <strain evidence="1 2">DSM 10703</strain>
    </source>
</reference>
<gene>
    <name evidence="1" type="ORF">CLOACE_14990</name>
</gene>
<accession>A0A1E8EY52</accession>
<sequence>MKLSNKEEGYVVRQNENFPDRPVVRILGNTYSSSFYEIDLLKNPNIVIESII</sequence>
<dbReference type="Proteomes" id="UP000175744">
    <property type="component" value="Unassembled WGS sequence"/>
</dbReference>
<name>A0A1E8EY52_9CLOT</name>
<dbReference type="AlphaFoldDB" id="A0A1E8EY52"/>
<protein>
    <submittedName>
        <fullName evidence="1">Uncharacterized protein</fullName>
    </submittedName>
</protein>
<dbReference type="EMBL" id="LZFO01000020">
    <property type="protein sequence ID" value="OFI05881.1"/>
    <property type="molecule type" value="Genomic_DNA"/>
</dbReference>
<comment type="caution">
    <text evidence="1">The sequence shown here is derived from an EMBL/GenBank/DDBJ whole genome shotgun (WGS) entry which is preliminary data.</text>
</comment>
<dbReference type="STRING" id="1121290.CLAOCE_14990"/>
<keyword evidence="2" id="KW-1185">Reference proteome</keyword>